<dbReference type="Pfam" id="PF01607">
    <property type="entry name" value="CBM_14"/>
    <property type="match status" value="1"/>
</dbReference>
<dbReference type="InterPro" id="IPR051940">
    <property type="entry name" value="Chitin_bind-dev_reg"/>
</dbReference>
<dbReference type="SUPFAM" id="SSF57625">
    <property type="entry name" value="Invertebrate chitin-binding proteins"/>
    <property type="match status" value="1"/>
</dbReference>
<dbReference type="PANTHER" id="PTHR23301:SF0">
    <property type="entry name" value="CHITIN-BINDING TYPE-2 DOMAIN-CONTAINING PROTEIN-RELATED"/>
    <property type="match status" value="1"/>
</dbReference>
<evidence type="ECO:0000256" key="2">
    <source>
        <dbReference type="ARBA" id="ARBA00022729"/>
    </source>
</evidence>
<evidence type="ECO:0000313" key="7">
    <source>
        <dbReference type="EMBL" id="KAK4018077.1"/>
    </source>
</evidence>
<dbReference type="PANTHER" id="PTHR23301">
    <property type="entry name" value="CHITIN BINDING PERITROPHIN-A"/>
    <property type="match status" value="1"/>
</dbReference>
<evidence type="ECO:0000256" key="4">
    <source>
        <dbReference type="ARBA" id="ARBA00023157"/>
    </source>
</evidence>
<evidence type="ECO:0000256" key="3">
    <source>
        <dbReference type="ARBA" id="ARBA00022737"/>
    </source>
</evidence>
<keyword evidence="3" id="KW-0677">Repeat</keyword>
<protein>
    <recommendedName>
        <fullName evidence="6">Chitin-binding type-2 domain-containing protein</fullName>
    </recommendedName>
</protein>
<dbReference type="InterPro" id="IPR036508">
    <property type="entry name" value="Chitin-bd_dom_sf"/>
</dbReference>
<evidence type="ECO:0000259" key="6">
    <source>
        <dbReference type="PROSITE" id="PS50940"/>
    </source>
</evidence>
<dbReference type="EMBL" id="JAOYFB010000036">
    <property type="protein sequence ID" value="KAK4018077.1"/>
    <property type="molecule type" value="Genomic_DNA"/>
</dbReference>
<dbReference type="Proteomes" id="UP001234178">
    <property type="component" value="Unassembled WGS sequence"/>
</dbReference>
<comment type="caution">
    <text evidence="7">The sequence shown here is derived from an EMBL/GenBank/DDBJ whole genome shotgun (WGS) entry which is preliminary data.</text>
</comment>
<proteinExistence type="predicted"/>
<keyword evidence="2" id="KW-0732">Signal</keyword>
<reference evidence="7 8" key="1">
    <citation type="journal article" date="2023" name="Nucleic Acids Res.">
        <title>The hologenome of Daphnia magna reveals possible DNA methylation and microbiome-mediated evolution of the host genome.</title>
        <authorList>
            <person name="Chaturvedi A."/>
            <person name="Li X."/>
            <person name="Dhandapani V."/>
            <person name="Marshall H."/>
            <person name="Kissane S."/>
            <person name="Cuenca-Cambronero M."/>
            <person name="Asole G."/>
            <person name="Calvet F."/>
            <person name="Ruiz-Romero M."/>
            <person name="Marangio P."/>
            <person name="Guigo R."/>
            <person name="Rago D."/>
            <person name="Mirbahai L."/>
            <person name="Eastwood N."/>
            <person name="Colbourne J.K."/>
            <person name="Zhou J."/>
            <person name="Mallon E."/>
            <person name="Orsini L."/>
        </authorList>
    </citation>
    <scope>NUCLEOTIDE SEQUENCE [LARGE SCALE GENOMIC DNA]</scope>
    <source>
        <strain evidence="7">LRV0_1</strain>
    </source>
</reference>
<keyword evidence="1" id="KW-0147">Chitin-binding</keyword>
<dbReference type="PROSITE" id="PS50940">
    <property type="entry name" value="CHIT_BIND_II"/>
    <property type="match status" value="1"/>
</dbReference>
<organism evidence="7 8">
    <name type="scientific">Daphnia magna</name>
    <dbReference type="NCBI Taxonomy" id="35525"/>
    <lineage>
        <taxon>Eukaryota</taxon>
        <taxon>Metazoa</taxon>
        <taxon>Ecdysozoa</taxon>
        <taxon>Arthropoda</taxon>
        <taxon>Crustacea</taxon>
        <taxon>Branchiopoda</taxon>
        <taxon>Diplostraca</taxon>
        <taxon>Cladocera</taxon>
        <taxon>Anomopoda</taxon>
        <taxon>Daphniidae</taxon>
        <taxon>Daphnia</taxon>
    </lineage>
</organism>
<keyword evidence="8" id="KW-1185">Reference proteome</keyword>
<keyword evidence="4" id="KW-1015">Disulfide bond</keyword>
<accession>A0ABQ9ZYU0</accession>
<gene>
    <name evidence="7" type="ORF">OUZ56_000146</name>
</gene>
<feature type="domain" description="Chitin-binding type-2" evidence="6">
    <location>
        <begin position="65"/>
        <end position="119"/>
    </location>
</feature>
<dbReference type="InterPro" id="IPR002557">
    <property type="entry name" value="Chitin-bd_dom"/>
</dbReference>
<dbReference type="SMART" id="SM00494">
    <property type="entry name" value="ChtBD2"/>
    <property type="match status" value="1"/>
</dbReference>
<sequence>MRDIKEKTQSAKVPFKKQCRVIIYKKKKKGANMLFRCLLITLITVSFAPRMQATPVDAREIVGVAYFCPEDGVYPNYYDCTTFITCSNGLQYVMSCPEGLIWNIDTNECDWPHNTECVSYPRNINYGQ</sequence>
<keyword evidence="5" id="KW-0325">Glycoprotein</keyword>
<evidence type="ECO:0000256" key="5">
    <source>
        <dbReference type="ARBA" id="ARBA00023180"/>
    </source>
</evidence>
<evidence type="ECO:0000256" key="1">
    <source>
        <dbReference type="ARBA" id="ARBA00022669"/>
    </source>
</evidence>
<evidence type="ECO:0000313" key="8">
    <source>
        <dbReference type="Proteomes" id="UP001234178"/>
    </source>
</evidence>
<dbReference type="Gene3D" id="2.170.140.10">
    <property type="entry name" value="Chitin binding domain"/>
    <property type="match status" value="1"/>
</dbReference>
<name>A0ABQ9ZYU0_9CRUS</name>